<name>A0A0C2WZK5_SERVB</name>
<keyword evidence="2" id="KW-1133">Transmembrane helix</keyword>
<organism evidence="3 4">
    <name type="scientific">Serendipita vermifera MAFF 305830</name>
    <dbReference type="NCBI Taxonomy" id="933852"/>
    <lineage>
        <taxon>Eukaryota</taxon>
        <taxon>Fungi</taxon>
        <taxon>Dikarya</taxon>
        <taxon>Basidiomycota</taxon>
        <taxon>Agaricomycotina</taxon>
        <taxon>Agaricomycetes</taxon>
        <taxon>Sebacinales</taxon>
        <taxon>Serendipitaceae</taxon>
        <taxon>Serendipita</taxon>
    </lineage>
</organism>
<feature type="transmembrane region" description="Helical" evidence="2">
    <location>
        <begin position="148"/>
        <end position="169"/>
    </location>
</feature>
<feature type="transmembrane region" description="Helical" evidence="2">
    <location>
        <begin position="353"/>
        <end position="370"/>
    </location>
</feature>
<feature type="region of interest" description="Disordered" evidence="1">
    <location>
        <begin position="546"/>
        <end position="582"/>
    </location>
</feature>
<dbReference type="InterPro" id="IPR010640">
    <property type="entry name" value="Low_temperature_requirement_A"/>
</dbReference>
<dbReference type="PANTHER" id="PTHR36840:SF1">
    <property type="entry name" value="BLL5714 PROTEIN"/>
    <property type="match status" value="1"/>
</dbReference>
<feature type="transmembrane region" description="Helical" evidence="2">
    <location>
        <begin position="455"/>
        <end position="473"/>
    </location>
</feature>
<evidence type="ECO:0000256" key="1">
    <source>
        <dbReference type="SAM" id="MobiDB-lite"/>
    </source>
</evidence>
<keyword evidence="4" id="KW-1185">Reference proteome</keyword>
<feature type="transmembrane region" description="Helical" evidence="2">
    <location>
        <begin position="382"/>
        <end position="401"/>
    </location>
</feature>
<dbReference type="Pfam" id="PF06772">
    <property type="entry name" value="LtrA"/>
    <property type="match status" value="1"/>
</dbReference>
<proteinExistence type="predicted"/>
<feature type="transmembrane region" description="Helical" evidence="2">
    <location>
        <begin position="241"/>
        <end position="260"/>
    </location>
</feature>
<feature type="compositionally biased region" description="Basic and acidic residues" evidence="1">
    <location>
        <begin position="558"/>
        <end position="582"/>
    </location>
</feature>
<evidence type="ECO:0000313" key="4">
    <source>
        <dbReference type="Proteomes" id="UP000054097"/>
    </source>
</evidence>
<reference evidence="3 4" key="1">
    <citation type="submission" date="2014-04" db="EMBL/GenBank/DDBJ databases">
        <authorList>
            <consortium name="DOE Joint Genome Institute"/>
            <person name="Kuo A."/>
            <person name="Zuccaro A."/>
            <person name="Kohler A."/>
            <person name="Nagy L.G."/>
            <person name="Floudas D."/>
            <person name="Copeland A."/>
            <person name="Barry K.W."/>
            <person name="Cichocki N."/>
            <person name="Veneault-Fourrey C."/>
            <person name="LaButti K."/>
            <person name="Lindquist E.A."/>
            <person name="Lipzen A."/>
            <person name="Lundell T."/>
            <person name="Morin E."/>
            <person name="Murat C."/>
            <person name="Sun H."/>
            <person name="Tunlid A."/>
            <person name="Henrissat B."/>
            <person name="Grigoriev I.V."/>
            <person name="Hibbett D.S."/>
            <person name="Martin F."/>
            <person name="Nordberg H.P."/>
            <person name="Cantor M.N."/>
            <person name="Hua S.X."/>
        </authorList>
    </citation>
    <scope>NUCLEOTIDE SEQUENCE [LARGE SCALE GENOMIC DNA]</scope>
    <source>
        <strain evidence="3 4">MAFF 305830</strain>
    </source>
</reference>
<reference evidence="4" key="2">
    <citation type="submission" date="2015-01" db="EMBL/GenBank/DDBJ databases">
        <title>Evolutionary Origins and Diversification of the Mycorrhizal Mutualists.</title>
        <authorList>
            <consortium name="DOE Joint Genome Institute"/>
            <consortium name="Mycorrhizal Genomics Consortium"/>
            <person name="Kohler A."/>
            <person name="Kuo A."/>
            <person name="Nagy L.G."/>
            <person name="Floudas D."/>
            <person name="Copeland A."/>
            <person name="Barry K.W."/>
            <person name="Cichocki N."/>
            <person name="Veneault-Fourrey C."/>
            <person name="LaButti K."/>
            <person name="Lindquist E.A."/>
            <person name="Lipzen A."/>
            <person name="Lundell T."/>
            <person name="Morin E."/>
            <person name="Murat C."/>
            <person name="Riley R."/>
            <person name="Ohm R."/>
            <person name="Sun H."/>
            <person name="Tunlid A."/>
            <person name="Henrissat B."/>
            <person name="Grigoriev I.V."/>
            <person name="Hibbett D.S."/>
            <person name="Martin F."/>
        </authorList>
    </citation>
    <scope>NUCLEOTIDE SEQUENCE [LARGE SCALE GENOMIC DNA]</scope>
    <source>
        <strain evidence="4">MAFF 305830</strain>
    </source>
</reference>
<keyword evidence="2" id="KW-0812">Transmembrane</keyword>
<feature type="transmembrane region" description="Helical" evidence="2">
    <location>
        <begin position="208"/>
        <end position="229"/>
    </location>
</feature>
<feature type="transmembrane region" description="Helical" evidence="2">
    <location>
        <begin position="422"/>
        <end position="443"/>
    </location>
</feature>
<feature type="transmembrane region" description="Helical" evidence="2">
    <location>
        <begin position="266"/>
        <end position="285"/>
    </location>
</feature>
<protein>
    <submittedName>
        <fullName evidence="3">Uncharacterized protein</fullName>
    </submittedName>
</protein>
<evidence type="ECO:0000313" key="3">
    <source>
        <dbReference type="EMBL" id="KIM22712.1"/>
    </source>
</evidence>
<sequence length="582" mass="63983">MASITGPPEKARGSLSCCSSLTYLQPHKTISDFGPGNVAFWDDGYESDNESRFTVRSFVKPFVIKQWLHRGKLYRERRERVPSRFELFFDLVFVAIAHQLSEAAAEQASGAGAAQFILTFFPTWSLWSEFRAFVNASGTDDILQRVGVLYMMALLIGYTANASAISVFLPENVETHSSTGGESVVEHIARAVSSEEITPVASGERDPALVTAVVFYLLARGLRAGFLLMYAKALPQFRTALLFQLAHQVTGLVIVFPLLFVYSKPVIIALASLAMALDILLRYSVAMYRLVLPHKPIVEKEEEVSDSQVEAMAVEPCKGDKDPRNMCAFDKDMNIRSEGFIPALNIEHFLERTAAFVVIVLGEMVLVVVYRATGARAGFQNIYGSAICGLILAFNLCWLYFDAECSLRFLHAIRRHWFTGLTFTNLHFPLCASLILVSAAMSRMTQDPDNVSQPLRWYFGGGLSCAMFSMAAIGATHRGLDPTGTRRLGRRTQLGSRLAAAVIFACLPLSNLAPLELLGVAAGVTSFLVICETYGKLHRGEPLAKMNASEEAAAEAARNQHTDDVMEKGDDGETKGSARKED</sequence>
<evidence type="ECO:0000256" key="2">
    <source>
        <dbReference type="SAM" id="Phobius"/>
    </source>
</evidence>
<dbReference type="AlphaFoldDB" id="A0A0C2WZK5"/>
<dbReference type="PANTHER" id="PTHR36840">
    <property type="entry name" value="BLL5714 PROTEIN"/>
    <property type="match status" value="1"/>
</dbReference>
<dbReference type="HOGENOM" id="CLU_022899_0_0_1"/>
<dbReference type="STRING" id="933852.A0A0C2WZK5"/>
<gene>
    <name evidence="3" type="ORF">M408DRAFT_28465</name>
</gene>
<accession>A0A0C2WZK5</accession>
<dbReference type="OrthoDB" id="191995at2759"/>
<dbReference type="Proteomes" id="UP000054097">
    <property type="component" value="Unassembled WGS sequence"/>
</dbReference>
<dbReference type="EMBL" id="KN824349">
    <property type="protein sequence ID" value="KIM22712.1"/>
    <property type="molecule type" value="Genomic_DNA"/>
</dbReference>
<feature type="transmembrane region" description="Helical" evidence="2">
    <location>
        <begin position="494"/>
        <end position="511"/>
    </location>
</feature>
<keyword evidence="2" id="KW-0472">Membrane</keyword>